<proteinExistence type="predicted"/>
<evidence type="ECO:0000313" key="1">
    <source>
        <dbReference type="EMBL" id="VDD11969.1"/>
    </source>
</evidence>
<dbReference type="AlphaFoldDB" id="A0A3P6CX43"/>
<accession>A0A3P6CX43</accession>
<name>A0A3P6CX43_BRACM</name>
<protein>
    <submittedName>
        <fullName evidence="1">Uncharacterized protein</fullName>
    </submittedName>
</protein>
<dbReference type="EMBL" id="LR031576">
    <property type="protein sequence ID" value="VDD11969.1"/>
    <property type="molecule type" value="Genomic_DNA"/>
</dbReference>
<organism evidence="1">
    <name type="scientific">Brassica campestris</name>
    <name type="common">Field mustard</name>
    <dbReference type="NCBI Taxonomy" id="3711"/>
    <lineage>
        <taxon>Eukaryota</taxon>
        <taxon>Viridiplantae</taxon>
        <taxon>Streptophyta</taxon>
        <taxon>Embryophyta</taxon>
        <taxon>Tracheophyta</taxon>
        <taxon>Spermatophyta</taxon>
        <taxon>Magnoliopsida</taxon>
        <taxon>eudicotyledons</taxon>
        <taxon>Gunneridae</taxon>
        <taxon>Pentapetalae</taxon>
        <taxon>rosids</taxon>
        <taxon>malvids</taxon>
        <taxon>Brassicales</taxon>
        <taxon>Brassicaceae</taxon>
        <taxon>Brassiceae</taxon>
        <taxon>Brassica</taxon>
    </lineage>
</organism>
<sequence>MSLFELQRNVLREFCVEEGLFVAALSYWPPSNLELATGIKTPPRTSSDDFVERVEEVINCGSVFRHEEVLSGKNVLEDAVDEVDERDVRPRGYDKDFWSPLLNDDYGGNVNSRYSSKNLAKMVTSTAMAYRIGDYRDLLSKVRSQRSECGVYLSKIGVAHWSRANFPGDRYNIMTSNIAEQLNHALVEGRTSPIMELVIFIQRMMTRWFSARRKKAENHRGTVSVEVDKVMTNNMATMKGSKVNSSTEWSCEIIGKYVWECVMRLWLIITTRRLHGGRHMLG</sequence>
<reference evidence="1" key="1">
    <citation type="submission" date="2018-11" db="EMBL/GenBank/DDBJ databases">
        <authorList>
            <consortium name="Genoscope - CEA"/>
            <person name="William W."/>
        </authorList>
    </citation>
    <scope>NUCLEOTIDE SEQUENCE</scope>
</reference>
<gene>
    <name evidence="1" type="ORF">BRAA04T16729Z</name>
</gene>